<dbReference type="STRING" id="94208.A0A2S4KML7"/>
<feature type="transmembrane region" description="Helical" evidence="9">
    <location>
        <begin position="476"/>
        <end position="497"/>
    </location>
</feature>
<keyword evidence="6 9" id="KW-0472">Membrane</keyword>
<keyword evidence="3" id="KW-0999">Mitochondrion inner membrane</keyword>
<protein>
    <recommendedName>
        <fullName evidence="10">Letm1 RBD domain-containing protein</fullName>
    </recommendedName>
</protein>
<proteinExistence type="predicted"/>
<evidence type="ECO:0000256" key="3">
    <source>
        <dbReference type="ARBA" id="ARBA00022792"/>
    </source>
</evidence>
<dbReference type="Pfam" id="PF12511">
    <property type="entry name" value="DUF3716"/>
    <property type="match status" value="1"/>
</dbReference>
<organism evidence="11 12">
    <name type="scientific">Tolypocladium paradoxum</name>
    <dbReference type="NCBI Taxonomy" id="94208"/>
    <lineage>
        <taxon>Eukaryota</taxon>
        <taxon>Fungi</taxon>
        <taxon>Dikarya</taxon>
        <taxon>Ascomycota</taxon>
        <taxon>Pezizomycotina</taxon>
        <taxon>Sordariomycetes</taxon>
        <taxon>Hypocreomycetidae</taxon>
        <taxon>Hypocreales</taxon>
        <taxon>Ophiocordycipitaceae</taxon>
        <taxon>Tolypocladium</taxon>
    </lineage>
</organism>
<dbReference type="PROSITE" id="PS51758">
    <property type="entry name" value="LETM1_RBD"/>
    <property type="match status" value="1"/>
</dbReference>
<dbReference type="Proteomes" id="UP000237481">
    <property type="component" value="Unassembled WGS sequence"/>
</dbReference>
<dbReference type="InterPro" id="IPR033122">
    <property type="entry name" value="LETM1-like_RBD"/>
</dbReference>
<sequence>MDDRVAFVKRKDLPDVRDRVAEKISEVEFTKETLLSWRERTEKHLDGGLEYDQIHSCLETWVLGGDNIGHLGRPIYVEIAFRGEFPEFTPQYVRDDAGDLSPKDYFWKKVLRASNVARSYSSSITIAERTVCVPAEVAHPNGYFFDQLIRRPEHARAFFIAVHGKRNNRLCQWCIRSYTSTVTSAHEHVLFPFHECVSLEEMSGGSCANCVWSSTRAPSCKWRHYRGYAPVPADGGSRDVAFAGRAADQVAVSDKDGPREYINGQDTPRVVKDFPHPFNKAFDDEVIERAKRVKQAKQQAADTETRSCQIIQNFLHNTSDLAVAMNYRIPWRQCAHHGNRGALSPQFSVLAPRGCRAALLAAQSRQVHQAGSKPPPSRNPLLNPPASTRPPPLTVPQRSAYESTFQYLFELGKGYLRFYKDGLKSVWVNRKLLREKLARTPTDDRPSIFRPHYVPKTFSRADWVLLWRVRHDLLRLPFFGLMLIVIGEFTALVVIYVDGVVPYTCRIPKQTFTGMQKAEQRRKAAFDELEARYPHGVLSPRVTPGVARTHILKSLHLAGTMWDRLGFMPPGMWQVKGRLRMVFLEGDDKNLVEDGGPLQLEVEELKIACQERGINVLGKSEAELRSWLGDWLRLTAAEDLTERRRRMATLLLTRPENWPQTRDFAVPAWEL</sequence>
<evidence type="ECO:0000256" key="5">
    <source>
        <dbReference type="ARBA" id="ARBA00023128"/>
    </source>
</evidence>
<keyword evidence="4 9" id="KW-1133">Transmembrane helix</keyword>
<dbReference type="AlphaFoldDB" id="A0A2S4KML7"/>
<evidence type="ECO:0000256" key="6">
    <source>
        <dbReference type="ARBA" id="ARBA00023136"/>
    </source>
</evidence>
<dbReference type="PANTHER" id="PTHR14009:SF1">
    <property type="entry name" value="MITOCHONDRIAL PROTON_CALCIUM EXCHANGER PROTEIN"/>
    <property type="match status" value="1"/>
</dbReference>
<evidence type="ECO:0000313" key="12">
    <source>
        <dbReference type="Proteomes" id="UP000237481"/>
    </source>
</evidence>
<comment type="caution">
    <text evidence="11">The sequence shown here is derived from an EMBL/GenBank/DDBJ whole genome shotgun (WGS) entry which is preliminary data.</text>
</comment>
<gene>
    <name evidence="11" type="ORF">TPAR_08356</name>
</gene>
<accession>A0A2S4KML7</accession>
<evidence type="ECO:0000256" key="9">
    <source>
        <dbReference type="SAM" id="Phobius"/>
    </source>
</evidence>
<evidence type="ECO:0000256" key="1">
    <source>
        <dbReference type="ARBA" id="ARBA00004434"/>
    </source>
</evidence>
<evidence type="ECO:0000313" key="11">
    <source>
        <dbReference type="EMBL" id="POR31432.1"/>
    </source>
</evidence>
<name>A0A2S4KML7_9HYPO</name>
<evidence type="ECO:0000259" key="10">
    <source>
        <dbReference type="PROSITE" id="PS51758"/>
    </source>
</evidence>
<dbReference type="Pfam" id="PF07766">
    <property type="entry name" value="LETM1_RBD"/>
    <property type="match status" value="1"/>
</dbReference>
<dbReference type="EMBL" id="PKSG01001046">
    <property type="protein sequence ID" value="POR31432.1"/>
    <property type="molecule type" value="Genomic_DNA"/>
</dbReference>
<dbReference type="OrthoDB" id="73691at2759"/>
<keyword evidence="2 9" id="KW-0812">Transmembrane</keyword>
<comment type="subcellular location">
    <subcellularLocation>
        <location evidence="1">Mitochondrion inner membrane</location>
        <topology evidence="1">Single-pass membrane protein</topology>
    </subcellularLocation>
</comment>
<keyword evidence="12" id="KW-1185">Reference proteome</keyword>
<dbReference type="GO" id="GO:0005743">
    <property type="term" value="C:mitochondrial inner membrane"/>
    <property type="evidence" value="ECO:0007669"/>
    <property type="project" value="UniProtKB-SubCell"/>
</dbReference>
<dbReference type="PANTHER" id="PTHR14009">
    <property type="entry name" value="LEUCINE ZIPPER-EF-HAND CONTAINING TRANSMEMBRANE PROTEIN"/>
    <property type="match status" value="1"/>
</dbReference>
<dbReference type="GO" id="GO:0043022">
    <property type="term" value="F:ribosome binding"/>
    <property type="evidence" value="ECO:0007669"/>
    <property type="project" value="InterPro"/>
</dbReference>
<evidence type="ECO:0000256" key="7">
    <source>
        <dbReference type="PROSITE-ProRule" id="PRU01094"/>
    </source>
</evidence>
<dbReference type="InterPro" id="IPR044202">
    <property type="entry name" value="LETM1/MDM38-like"/>
</dbReference>
<keyword evidence="5 7" id="KW-0496">Mitochondrion</keyword>
<evidence type="ECO:0000256" key="4">
    <source>
        <dbReference type="ARBA" id="ARBA00022989"/>
    </source>
</evidence>
<dbReference type="InterPro" id="IPR022190">
    <property type="entry name" value="DUF3716"/>
</dbReference>
<reference evidence="11 12" key="1">
    <citation type="submission" date="2018-01" db="EMBL/GenBank/DDBJ databases">
        <title>Harnessing the power of phylogenomics to disentangle the directionality and signatures of interkingdom host jumping in the parasitic fungal genus Tolypocladium.</title>
        <authorList>
            <person name="Quandt C.A."/>
            <person name="Patterson W."/>
            <person name="Spatafora J.W."/>
        </authorList>
    </citation>
    <scope>NUCLEOTIDE SEQUENCE [LARGE SCALE GENOMIC DNA]</scope>
    <source>
        <strain evidence="11 12">NRBC 100945</strain>
    </source>
</reference>
<dbReference type="GO" id="GO:0030003">
    <property type="term" value="P:intracellular monoatomic cation homeostasis"/>
    <property type="evidence" value="ECO:0007669"/>
    <property type="project" value="TreeGrafter"/>
</dbReference>
<feature type="domain" description="Letm1 RBD" evidence="10">
    <location>
        <begin position="491"/>
        <end position="671"/>
    </location>
</feature>
<feature type="region of interest" description="Disordered" evidence="8">
    <location>
        <begin position="366"/>
        <end position="396"/>
    </location>
</feature>
<evidence type="ECO:0000256" key="2">
    <source>
        <dbReference type="ARBA" id="ARBA00022692"/>
    </source>
</evidence>
<evidence type="ECO:0000256" key="8">
    <source>
        <dbReference type="SAM" id="MobiDB-lite"/>
    </source>
</evidence>